<proteinExistence type="predicted"/>
<evidence type="ECO:0000313" key="3">
    <source>
        <dbReference type="Proteomes" id="UP000435112"/>
    </source>
</evidence>
<protein>
    <submittedName>
        <fullName evidence="2">Uncharacterized protein</fullName>
    </submittedName>
</protein>
<feature type="compositionally biased region" description="Low complexity" evidence="1">
    <location>
        <begin position="1"/>
        <end position="17"/>
    </location>
</feature>
<evidence type="ECO:0000256" key="1">
    <source>
        <dbReference type="SAM" id="MobiDB-lite"/>
    </source>
</evidence>
<feature type="region of interest" description="Disordered" evidence="1">
    <location>
        <begin position="1"/>
        <end position="24"/>
    </location>
</feature>
<accession>A0A6A3KYP6</accession>
<organism evidence="2 3">
    <name type="scientific">Phytophthora rubi</name>
    <dbReference type="NCBI Taxonomy" id="129364"/>
    <lineage>
        <taxon>Eukaryota</taxon>
        <taxon>Sar</taxon>
        <taxon>Stramenopiles</taxon>
        <taxon>Oomycota</taxon>
        <taxon>Peronosporomycetes</taxon>
        <taxon>Peronosporales</taxon>
        <taxon>Peronosporaceae</taxon>
        <taxon>Phytophthora</taxon>
    </lineage>
</organism>
<comment type="caution">
    <text evidence="2">The sequence shown here is derived from an EMBL/GenBank/DDBJ whole genome shotgun (WGS) entry which is preliminary data.</text>
</comment>
<dbReference type="Proteomes" id="UP000435112">
    <property type="component" value="Unassembled WGS sequence"/>
</dbReference>
<dbReference type="EMBL" id="QXFU01001039">
    <property type="protein sequence ID" value="KAE9012576.1"/>
    <property type="molecule type" value="Genomic_DNA"/>
</dbReference>
<gene>
    <name evidence="2" type="ORF">PR002_g14766</name>
</gene>
<sequence>MQVLAASSLSSLDSSAAEPKLESPISNSSLLQLDIPNSRITASSELISSAPFSSLISASTTAGSTSDSQIPR</sequence>
<name>A0A6A3KYP6_9STRA</name>
<reference evidence="2 3" key="1">
    <citation type="submission" date="2018-09" db="EMBL/GenBank/DDBJ databases">
        <title>Genomic investigation of the strawberry pathogen Phytophthora fragariae indicates pathogenicity is determined by transcriptional variation in three key races.</title>
        <authorList>
            <person name="Adams T.M."/>
            <person name="Armitage A.D."/>
            <person name="Sobczyk M.K."/>
            <person name="Bates H.J."/>
            <person name="Dunwell J.M."/>
            <person name="Nellist C.F."/>
            <person name="Harrison R.J."/>
        </authorList>
    </citation>
    <scope>NUCLEOTIDE SEQUENCE [LARGE SCALE GENOMIC DNA]</scope>
    <source>
        <strain evidence="2 3">SCRP324</strain>
    </source>
</reference>
<evidence type="ECO:0000313" key="2">
    <source>
        <dbReference type="EMBL" id="KAE9012576.1"/>
    </source>
</evidence>
<dbReference type="AlphaFoldDB" id="A0A6A3KYP6"/>